<proteinExistence type="predicted"/>
<evidence type="ECO:0000313" key="1">
    <source>
        <dbReference type="EMBL" id="KKR51038.1"/>
    </source>
</evidence>
<dbReference type="AlphaFoldDB" id="A0A0G0RF11"/>
<evidence type="ECO:0000313" key="2">
    <source>
        <dbReference type="Proteomes" id="UP000034531"/>
    </source>
</evidence>
<gene>
    <name evidence="1" type="ORF">UT84_C0003G0033</name>
</gene>
<protein>
    <submittedName>
        <fullName evidence="1">Uncharacterized protein</fullName>
    </submittedName>
</protein>
<sequence length="53" mass="6048">MKKESNFKVCNRGHKYIGKGSCPVCWPGRYKGKKARLAVRGLYQVSGIKNYEL</sequence>
<dbReference type="Proteomes" id="UP000034531">
    <property type="component" value="Unassembled WGS sequence"/>
</dbReference>
<name>A0A0G0RF11_9BACT</name>
<reference evidence="1 2" key="1">
    <citation type="journal article" date="2015" name="Nature">
        <title>rRNA introns, odd ribosomes, and small enigmatic genomes across a large radiation of phyla.</title>
        <authorList>
            <person name="Brown C.T."/>
            <person name="Hug L.A."/>
            <person name="Thomas B.C."/>
            <person name="Sharon I."/>
            <person name="Castelle C.J."/>
            <person name="Singh A."/>
            <person name="Wilkins M.J."/>
            <person name="Williams K.H."/>
            <person name="Banfield J.F."/>
        </authorList>
    </citation>
    <scope>NUCLEOTIDE SEQUENCE [LARGE SCALE GENOMIC DNA]</scope>
</reference>
<dbReference type="EMBL" id="LBYI01000003">
    <property type="protein sequence ID" value="KKR51038.1"/>
    <property type="molecule type" value="Genomic_DNA"/>
</dbReference>
<organism evidence="1 2">
    <name type="scientific">Candidatus Curtissbacteria bacterium GW2011_GWA1_40_16</name>
    <dbReference type="NCBI Taxonomy" id="1618405"/>
    <lineage>
        <taxon>Bacteria</taxon>
        <taxon>Candidatus Curtissiibacteriota</taxon>
    </lineage>
</organism>
<accession>A0A0G0RF11</accession>
<comment type="caution">
    <text evidence="1">The sequence shown here is derived from an EMBL/GenBank/DDBJ whole genome shotgun (WGS) entry which is preliminary data.</text>
</comment>